<accession>A0A6V8P1X9</accession>
<dbReference type="AlphaFoldDB" id="A0A6V8P1X9"/>
<comment type="caution">
    <text evidence="2">The sequence shown here is derived from an EMBL/GenBank/DDBJ whole genome shotgun (WGS) entry which is preliminary data.</text>
</comment>
<dbReference type="Proteomes" id="UP000543224">
    <property type="component" value="Unassembled WGS sequence"/>
</dbReference>
<evidence type="ECO:0000313" key="2">
    <source>
        <dbReference type="EMBL" id="GFP26427.1"/>
    </source>
</evidence>
<organism evidence="2 3">
    <name type="scientific">Candidatus Hakubella thermalkaliphila</name>
    <dbReference type="NCBI Taxonomy" id="2754717"/>
    <lineage>
        <taxon>Bacteria</taxon>
        <taxon>Bacillati</taxon>
        <taxon>Actinomycetota</taxon>
        <taxon>Actinomycetota incertae sedis</taxon>
        <taxon>Candidatus Hakubellales</taxon>
        <taxon>Candidatus Hakubellaceae</taxon>
        <taxon>Candidatus Hakubella</taxon>
    </lineage>
</organism>
<evidence type="ECO:0000256" key="1">
    <source>
        <dbReference type="SAM" id="MobiDB-lite"/>
    </source>
</evidence>
<sequence>MKTRAIDTKREARKATAMPIP</sequence>
<reference evidence="2 3" key="1">
    <citation type="journal article" date="2020" name="Front. Microbiol.">
        <title>Single-cell genomics of novel Actinobacteria with the Wood-Ljungdahl pathway discovered in a serpentinizing system.</title>
        <authorList>
            <person name="Merino N."/>
            <person name="Kawai M."/>
            <person name="Boyd E.S."/>
            <person name="Colman D.R."/>
            <person name="McGlynn S.E."/>
            <person name="Nealson K.H."/>
            <person name="Kurokawa K."/>
            <person name="Hongoh Y."/>
        </authorList>
    </citation>
    <scope>NUCLEOTIDE SEQUENCE [LARGE SCALE GENOMIC DNA]</scope>
    <source>
        <strain evidence="2 3">S25</strain>
    </source>
</reference>
<dbReference type="EMBL" id="BLRX01000603">
    <property type="protein sequence ID" value="GFP26427.1"/>
    <property type="molecule type" value="Genomic_DNA"/>
</dbReference>
<feature type="compositionally biased region" description="Basic and acidic residues" evidence="1">
    <location>
        <begin position="1"/>
        <end position="14"/>
    </location>
</feature>
<name>A0A6V8P1X9_9ACTN</name>
<feature type="non-terminal residue" evidence="2">
    <location>
        <position position="21"/>
    </location>
</feature>
<gene>
    <name evidence="2" type="ORF">HKBW3S25_01920</name>
</gene>
<feature type="region of interest" description="Disordered" evidence="1">
    <location>
        <begin position="1"/>
        <end position="21"/>
    </location>
</feature>
<protein>
    <submittedName>
        <fullName evidence="2">Uncharacterized protein</fullName>
    </submittedName>
</protein>
<evidence type="ECO:0000313" key="3">
    <source>
        <dbReference type="Proteomes" id="UP000543224"/>
    </source>
</evidence>
<proteinExistence type="predicted"/>